<dbReference type="AlphaFoldDB" id="A0A7E4VVZ6"/>
<dbReference type="GO" id="GO:0005737">
    <property type="term" value="C:cytoplasm"/>
    <property type="evidence" value="ECO:0007669"/>
    <property type="project" value="TreeGrafter"/>
</dbReference>
<evidence type="ECO:0000256" key="5">
    <source>
        <dbReference type="ARBA" id="ARBA00023004"/>
    </source>
</evidence>
<dbReference type="InterPro" id="IPR036396">
    <property type="entry name" value="Cyt_P450_sf"/>
</dbReference>
<dbReference type="Pfam" id="PF00067">
    <property type="entry name" value="p450"/>
    <property type="match status" value="1"/>
</dbReference>
<dbReference type="GO" id="GO:0020037">
    <property type="term" value="F:heme binding"/>
    <property type="evidence" value="ECO:0007669"/>
    <property type="project" value="InterPro"/>
</dbReference>
<dbReference type="CDD" id="cd20617">
    <property type="entry name" value="CYP1_2-like"/>
    <property type="match status" value="1"/>
</dbReference>
<protein>
    <submittedName>
        <fullName evidence="10">CYtochrome P450 family</fullName>
    </submittedName>
</protein>
<comment type="cofactor">
    <cofactor evidence="1 7">
        <name>heme</name>
        <dbReference type="ChEBI" id="CHEBI:30413"/>
    </cofactor>
</comment>
<evidence type="ECO:0000256" key="2">
    <source>
        <dbReference type="ARBA" id="ARBA00010617"/>
    </source>
</evidence>
<dbReference type="PROSITE" id="PS00086">
    <property type="entry name" value="CYTOCHROME_P450"/>
    <property type="match status" value="1"/>
</dbReference>
<reference evidence="9" key="1">
    <citation type="journal article" date="2013" name="Genetics">
        <title>The draft genome and transcriptome of Panagrellus redivivus are shaped by the harsh demands of a free-living lifestyle.</title>
        <authorList>
            <person name="Srinivasan J."/>
            <person name="Dillman A.R."/>
            <person name="Macchietto M.G."/>
            <person name="Heikkinen L."/>
            <person name="Lakso M."/>
            <person name="Fracchia K.M."/>
            <person name="Antoshechkin I."/>
            <person name="Mortazavi A."/>
            <person name="Wong G."/>
            <person name="Sternberg P.W."/>
        </authorList>
    </citation>
    <scope>NUCLEOTIDE SEQUENCE [LARGE SCALE GENOMIC DNA]</scope>
    <source>
        <strain evidence="9">MT8872</strain>
    </source>
</reference>
<evidence type="ECO:0000256" key="8">
    <source>
        <dbReference type="RuleBase" id="RU000461"/>
    </source>
</evidence>
<dbReference type="SUPFAM" id="SSF48264">
    <property type="entry name" value="Cytochrome P450"/>
    <property type="match status" value="1"/>
</dbReference>
<keyword evidence="4 8" id="KW-0560">Oxidoreductase</keyword>
<dbReference type="FunFam" id="1.10.630.10:FF:000036">
    <property type="entry name" value="CYtochrome P450 family"/>
    <property type="match status" value="1"/>
</dbReference>
<dbReference type="Proteomes" id="UP000492821">
    <property type="component" value="Unassembled WGS sequence"/>
</dbReference>
<name>A0A7E4VVZ6_PANRE</name>
<dbReference type="InterPro" id="IPR002401">
    <property type="entry name" value="Cyt_P450_E_grp-I"/>
</dbReference>
<keyword evidence="7 8" id="KW-0349">Heme</keyword>
<proteinExistence type="inferred from homology"/>
<dbReference type="GO" id="GO:0006082">
    <property type="term" value="P:organic acid metabolic process"/>
    <property type="evidence" value="ECO:0007669"/>
    <property type="project" value="TreeGrafter"/>
</dbReference>
<evidence type="ECO:0000256" key="6">
    <source>
        <dbReference type="ARBA" id="ARBA00023033"/>
    </source>
</evidence>
<accession>A0A7E4VVZ6</accession>
<dbReference type="WBParaSite" id="Pan_g3089.t1">
    <property type="protein sequence ID" value="Pan_g3089.t1"/>
    <property type="gene ID" value="Pan_g3089"/>
</dbReference>
<dbReference type="PANTHER" id="PTHR24300">
    <property type="entry name" value="CYTOCHROME P450 508A4-RELATED"/>
    <property type="match status" value="1"/>
</dbReference>
<dbReference type="PRINTS" id="PR00385">
    <property type="entry name" value="P450"/>
</dbReference>
<dbReference type="InterPro" id="IPR017972">
    <property type="entry name" value="Cyt_P450_CS"/>
</dbReference>
<dbReference type="InterPro" id="IPR001128">
    <property type="entry name" value="Cyt_P450"/>
</dbReference>
<organism evidence="9 10">
    <name type="scientific">Panagrellus redivivus</name>
    <name type="common">Microworm</name>
    <dbReference type="NCBI Taxonomy" id="6233"/>
    <lineage>
        <taxon>Eukaryota</taxon>
        <taxon>Metazoa</taxon>
        <taxon>Ecdysozoa</taxon>
        <taxon>Nematoda</taxon>
        <taxon>Chromadorea</taxon>
        <taxon>Rhabditida</taxon>
        <taxon>Tylenchina</taxon>
        <taxon>Panagrolaimomorpha</taxon>
        <taxon>Panagrolaimoidea</taxon>
        <taxon>Panagrolaimidae</taxon>
        <taxon>Panagrellus</taxon>
    </lineage>
</organism>
<keyword evidence="6 8" id="KW-0503">Monooxygenase</keyword>
<evidence type="ECO:0000313" key="9">
    <source>
        <dbReference type="Proteomes" id="UP000492821"/>
    </source>
</evidence>
<evidence type="ECO:0000256" key="7">
    <source>
        <dbReference type="PIRSR" id="PIRSR602401-1"/>
    </source>
</evidence>
<sequence length="499" mass="58115">MGVFLIFSIAIAVLAFWFFYWQRRNLPPGPIPIPFYGNMYKFRFESIETLLPKWHKYYGDIMTVWMGTIPVVTIHDTKTIFETFLKDGEAYANRTEMTWNEVTKGGPFGIVFSSGALWRENRRFVLYVFRNFGLGKNIMQERVLDDVCGLIKTLKDEIASGAPEIHLFDEIDITIGSIINSIMMGYKFDRSKREEFYKVKKLAMNVVSYQKYLTFRLMMNNYKLFMHLPVFKDMYKMVSTNAEDMRGFLWGQINEHRKQVNLDADEEPTDFVEAYLRHQHKLKKEGVVGHNFHDSQLYATLLDVWVAAQETTATTLNWIFIYIIQHPEVQAKAHAELDKYISSDRIVTLDDKTNLNYINAIIAESQRVSNVVPFNVFHETTRDVEIKGYKLPKGTVCTYQIPTVLRDERYFKDPEVFRPERFLDESGKFFQPAELIPFGLGKRVCLGEGMARLELYLFTANLLNHFKLVELPGKPVEGKRCIAGTITPTPWVCGLEQRY</sequence>
<keyword evidence="9" id="KW-1185">Reference proteome</keyword>
<evidence type="ECO:0000256" key="1">
    <source>
        <dbReference type="ARBA" id="ARBA00001971"/>
    </source>
</evidence>
<evidence type="ECO:0000256" key="3">
    <source>
        <dbReference type="ARBA" id="ARBA00022723"/>
    </source>
</evidence>
<dbReference type="GO" id="GO:0005506">
    <property type="term" value="F:iron ion binding"/>
    <property type="evidence" value="ECO:0007669"/>
    <property type="project" value="InterPro"/>
</dbReference>
<feature type="binding site" description="axial binding residue" evidence="7">
    <location>
        <position position="445"/>
    </location>
    <ligand>
        <name>heme</name>
        <dbReference type="ChEBI" id="CHEBI:30413"/>
    </ligand>
    <ligandPart>
        <name>Fe</name>
        <dbReference type="ChEBI" id="CHEBI:18248"/>
    </ligandPart>
</feature>
<evidence type="ECO:0000256" key="4">
    <source>
        <dbReference type="ARBA" id="ARBA00023002"/>
    </source>
</evidence>
<dbReference type="InterPro" id="IPR050182">
    <property type="entry name" value="Cytochrome_P450_fam2"/>
</dbReference>
<dbReference type="Gene3D" id="1.10.630.10">
    <property type="entry name" value="Cytochrome P450"/>
    <property type="match status" value="1"/>
</dbReference>
<dbReference type="GO" id="GO:0016712">
    <property type="term" value="F:oxidoreductase activity, acting on paired donors, with incorporation or reduction of molecular oxygen, reduced flavin or flavoprotein as one donor, and incorporation of one atom of oxygen"/>
    <property type="evidence" value="ECO:0007669"/>
    <property type="project" value="TreeGrafter"/>
</dbReference>
<dbReference type="GO" id="GO:0006805">
    <property type="term" value="P:xenobiotic metabolic process"/>
    <property type="evidence" value="ECO:0007669"/>
    <property type="project" value="TreeGrafter"/>
</dbReference>
<dbReference type="PANTHER" id="PTHR24300:SF375">
    <property type="entry name" value="CYTOCHROME P450 FAMILY"/>
    <property type="match status" value="1"/>
</dbReference>
<dbReference type="PRINTS" id="PR00463">
    <property type="entry name" value="EP450I"/>
</dbReference>
<keyword evidence="3 7" id="KW-0479">Metal-binding</keyword>
<evidence type="ECO:0000313" key="10">
    <source>
        <dbReference type="WBParaSite" id="Pan_g3089.t1"/>
    </source>
</evidence>
<keyword evidence="5 7" id="KW-0408">Iron</keyword>
<reference evidence="10" key="2">
    <citation type="submission" date="2020-10" db="UniProtKB">
        <authorList>
            <consortium name="WormBaseParasite"/>
        </authorList>
    </citation>
    <scope>IDENTIFICATION</scope>
</reference>
<comment type="similarity">
    <text evidence="2 8">Belongs to the cytochrome P450 family.</text>
</comment>